<dbReference type="GO" id="GO:0043162">
    <property type="term" value="P:ubiquitin-dependent protein catabolic process via the multivesicular body sorting pathway"/>
    <property type="evidence" value="ECO:0007669"/>
    <property type="project" value="TreeGrafter"/>
</dbReference>
<sequence>MSGYGVPSVAMTPFLNEGKAIQDLTSLLQLIEDKGELKELLENESQLNDLIADNEEVKRIKVQRETLMASNRSLAEYNLSQQPILEAKKNALFNAHQSKTAIQETYEQKRQKLEELSSQYSPDTTLALLQTSAAQAEEEAEHRIKYFIPFQKIADKFLDGEINAEDFIQAFQSQKTIHSLRKIKTEKLTELLRSRMSSQYSYRL</sequence>
<evidence type="ECO:0000256" key="1">
    <source>
        <dbReference type="ARBA" id="ARBA00004633"/>
    </source>
</evidence>
<comment type="subcellular location">
    <subcellularLocation>
        <location evidence="1">Late endosome membrane</location>
        <topology evidence="1">Peripheral membrane protein</topology>
    </subcellularLocation>
</comment>
<keyword evidence="5 7" id="KW-0653">Protein transport</keyword>
<protein>
    <submittedName>
        <fullName evidence="9">Vacuolar protein sorting-associated protein 37B</fullName>
    </submittedName>
</protein>
<dbReference type="AlphaFoldDB" id="A0A2B4RZ74"/>
<evidence type="ECO:0000313" key="10">
    <source>
        <dbReference type="Proteomes" id="UP000225706"/>
    </source>
</evidence>
<dbReference type="GO" id="GO:0000813">
    <property type="term" value="C:ESCRT I complex"/>
    <property type="evidence" value="ECO:0007669"/>
    <property type="project" value="TreeGrafter"/>
</dbReference>
<accession>A0A2B4RZ74</accession>
<feature type="domain" description="VPS37 C-terminal" evidence="8">
    <location>
        <begin position="103"/>
        <end position="202"/>
    </location>
</feature>
<evidence type="ECO:0000256" key="2">
    <source>
        <dbReference type="ARBA" id="ARBA00007617"/>
    </source>
</evidence>
<comment type="similarity">
    <text evidence="2">Belongs to the VPS37 family.</text>
</comment>
<organism evidence="9 10">
    <name type="scientific">Stylophora pistillata</name>
    <name type="common">Smooth cauliflower coral</name>
    <dbReference type="NCBI Taxonomy" id="50429"/>
    <lineage>
        <taxon>Eukaryota</taxon>
        <taxon>Metazoa</taxon>
        <taxon>Cnidaria</taxon>
        <taxon>Anthozoa</taxon>
        <taxon>Hexacorallia</taxon>
        <taxon>Scleractinia</taxon>
        <taxon>Astrocoeniina</taxon>
        <taxon>Pocilloporidae</taxon>
        <taxon>Stylophora</taxon>
    </lineage>
</organism>
<dbReference type="Pfam" id="PF07200">
    <property type="entry name" value="Mod_r"/>
    <property type="match status" value="1"/>
</dbReference>
<dbReference type="PANTHER" id="PTHR13678">
    <property type="entry name" value="VACUOLAR PROTEIN SORTING-ASSOCIATED PROTEIN 37"/>
    <property type="match status" value="1"/>
</dbReference>
<evidence type="ECO:0000259" key="8">
    <source>
        <dbReference type="PROSITE" id="PS51314"/>
    </source>
</evidence>
<dbReference type="PANTHER" id="PTHR13678:SF27">
    <property type="entry name" value="LD45836P"/>
    <property type="match status" value="1"/>
</dbReference>
<evidence type="ECO:0000256" key="7">
    <source>
        <dbReference type="PROSITE-ProRule" id="PRU00646"/>
    </source>
</evidence>
<evidence type="ECO:0000313" key="9">
    <source>
        <dbReference type="EMBL" id="PFX21542.1"/>
    </source>
</evidence>
<keyword evidence="3 7" id="KW-0813">Transport</keyword>
<dbReference type="OrthoDB" id="10004364at2759"/>
<dbReference type="EMBL" id="LSMT01000273">
    <property type="protein sequence ID" value="PFX21542.1"/>
    <property type="molecule type" value="Genomic_DNA"/>
</dbReference>
<name>A0A2B4RZ74_STYPI</name>
<proteinExistence type="inferred from homology"/>
<gene>
    <name evidence="9" type="primary">Vps37b</name>
    <name evidence="9" type="ORF">AWC38_SpisGene13969</name>
</gene>
<dbReference type="Proteomes" id="UP000225706">
    <property type="component" value="Unassembled WGS sequence"/>
</dbReference>
<evidence type="ECO:0000256" key="5">
    <source>
        <dbReference type="ARBA" id="ARBA00022927"/>
    </source>
</evidence>
<dbReference type="STRING" id="50429.A0A2B4RZ74"/>
<reference evidence="10" key="1">
    <citation type="journal article" date="2017" name="bioRxiv">
        <title>Comparative analysis of the genomes of Stylophora pistillata and Acropora digitifera provides evidence for extensive differences between species of corals.</title>
        <authorList>
            <person name="Voolstra C.R."/>
            <person name="Li Y."/>
            <person name="Liew Y.J."/>
            <person name="Baumgarten S."/>
            <person name="Zoccola D."/>
            <person name="Flot J.-F."/>
            <person name="Tambutte S."/>
            <person name="Allemand D."/>
            <person name="Aranda M."/>
        </authorList>
    </citation>
    <scope>NUCLEOTIDE SEQUENCE [LARGE SCALE GENOMIC DNA]</scope>
</reference>
<comment type="caution">
    <text evidence="9">The sequence shown here is derived from an EMBL/GenBank/DDBJ whole genome shotgun (WGS) entry which is preliminary data.</text>
</comment>
<dbReference type="GO" id="GO:0006623">
    <property type="term" value="P:protein targeting to vacuole"/>
    <property type="evidence" value="ECO:0007669"/>
    <property type="project" value="TreeGrafter"/>
</dbReference>
<dbReference type="InterPro" id="IPR009851">
    <property type="entry name" value="Mod_r"/>
</dbReference>
<evidence type="ECO:0000256" key="3">
    <source>
        <dbReference type="ARBA" id="ARBA00022448"/>
    </source>
</evidence>
<dbReference type="GO" id="GO:0006612">
    <property type="term" value="P:protein targeting to membrane"/>
    <property type="evidence" value="ECO:0007669"/>
    <property type="project" value="TreeGrafter"/>
</dbReference>
<evidence type="ECO:0000256" key="4">
    <source>
        <dbReference type="ARBA" id="ARBA00022753"/>
    </source>
</evidence>
<comment type="function">
    <text evidence="6">Component of the ESCRT-I complex, a regulator of vesicular trafficking process. Required for the sorting of endocytic ubiquitinated cargos into multivesicular bodies. May be involved in cell growth and differentiation.</text>
</comment>
<keyword evidence="4" id="KW-0967">Endosome</keyword>
<evidence type="ECO:0000256" key="6">
    <source>
        <dbReference type="ARBA" id="ARBA00025010"/>
    </source>
</evidence>
<dbReference type="PROSITE" id="PS51314">
    <property type="entry name" value="VPS37_C"/>
    <property type="match status" value="1"/>
</dbReference>
<keyword evidence="10" id="KW-1185">Reference proteome</keyword>
<dbReference type="GO" id="GO:0031902">
    <property type="term" value="C:late endosome membrane"/>
    <property type="evidence" value="ECO:0007669"/>
    <property type="project" value="UniProtKB-SubCell"/>
</dbReference>